<reference evidence="3 4" key="1">
    <citation type="submission" date="2021-03" db="EMBL/GenBank/DDBJ databases">
        <authorList>
            <person name="Gilmore M.S."/>
            <person name="Schwartzman J."/>
            <person name="Van Tyne D."/>
            <person name="Martin M."/>
            <person name="Earl A.M."/>
            <person name="Manson A.L."/>
            <person name="Straub T."/>
            <person name="Salamzade R."/>
            <person name="Saavedra J."/>
            <person name="Lebreton F."/>
            <person name="Prichula J."/>
            <person name="Schaufler K."/>
            <person name="Gaca A."/>
            <person name="Sgardioli B."/>
            <person name="Wagenaar J."/>
            <person name="Strong T."/>
        </authorList>
    </citation>
    <scope>NUCLEOTIDE SEQUENCE [LARGE SCALE GENOMIC DNA]</scope>
    <source>
        <strain evidence="3 4">DIV2402</strain>
    </source>
</reference>
<accession>A0ABZ2SMS8</accession>
<evidence type="ECO:0000313" key="3">
    <source>
        <dbReference type="EMBL" id="WYJ76822.1"/>
    </source>
</evidence>
<keyword evidence="4" id="KW-1185">Reference proteome</keyword>
<dbReference type="InterPro" id="IPR047057">
    <property type="entry name" value="MerR_fam"/>
</dbReference>
<dbReference type="PANTHER" id="PTHR30204:SF98">
    <property type="entry name" value="HTH-TYPE TRANSCRIPTIONAL REGULATOR ADHR"/>
    <property type="match status" value="1"/>
</dbReference>
<reference evidence="3 4" key="2">
    <citation type="submission" date="2024-03" db="EMBL/GenBank/DDBJ databases">
        <title>The Genome Sequence of Enterococcus sp. DIV2402.</title>
        <authorList>
            <consortium name="The Broad Institute Genomics Platform"/>
            <consortium name="The Broad Institute Microbial Omics Core"/>
            <consortium name="The Broad Institute Genomic Center for Infectious Diseases"/>
            <person name="Earl A."/>
            <person name="Manson A."/>
            <person name="Gilmore M."/>
            <person name="Schwartman J."/>
            <person name="Shea T."/>
            <person name="Abouelleil A."/>
            <person name="Cao P."/>
            <person name="Chapman S."/>
            <person name="Cusick C."/>
            <person name="Young S."/>
            <person name="Neafsey D."/>
            <person name="Nusbaum C."/>
            <person name="Birren B."/>
        </authorList>
    </citation>
    <scope>NUCLEOTIDE SEQUENCE [LARGE SCALE GENOMIC DNA]</scope>
    <source>
        <strain evidence="3 4">DIV2402</strain>
    </source>
</reference>
<dbReference type="EMBL" id="CP147251">
    <property type="protein sequence ID" value="WYJ76822.1"/>
    <property type="molecule type" value="Genomic_DNA"/>
</dbReference>
<keyword evidence="1" id="KW-0238">DNA-binding</keyword>
<dbReference type="PROSITE" id="PS50937">
    <property type="entry name" value="HTH_MERR_2"/>
    <property type="match status" value="1"/>
</dbReference>
<name>A0ABZ2SMS8_9ENTE</name>
<dbReference type="InterPro" id="IPR009061">
    <property type="entry name" value="DNA-bd_dom_put_sf"/>
</dbReference>
<gene>
    <name evidence="3" type="ORF">DOK78_001459</name>
</gene>
<sequence length="132" mass="15149">MNISEVAARYQLTPATLRYYEQQGLIPPIARTKAGNRTYSNEDVNWIEFIKCMRDSGLSIESLAEYTKLYQKGDETLEERQAILIVEYKKLLEKQQQINETVFKLGNKIKNYEAKIKTGESQTASYANGSVE</sequence>
<evidence type="ECO:0000259" key="2">
    <source>
        <dbReference type="PROSITE" id="PS50937"/>
    </source>
</evidence>
<proteinExistence type="predicted"/>
<feature type="domain" description="HTH merR-type" evidence="2">
    <location>
        <begin position="1"/>
        <end position="69"/>
    </location>
</feature>
<organism evidence="3 4">
    <name type="scientific">Candidatus Enterococcus lowellii</name>
    <dbReference type="NCBI Taxonomy" id="2230877"/>
    <lineage>
        <taxon>Bacteria</taxon>
        <taxon>Bacillati</taxon>
        <taxon>Bacillota</taxon>
        <taxon>Bacilli</taxon>
        <taxon>Lactobacillales</taxon>
        <taxon>Enterococcaceae</taxon>
        <taxon>Enterococcus</taxon>
    </lineage>
</organism>
<evidence type="ECO:0000256" key="1">
    <source>
        <dbReference type="ARBA" id="ARBA00023125"/>
    </source>
</evidence>
<protein>
    <recommendedName>
        <fullName evidence="2">HTH merR-type domain-containing protein</fullName>
    </recommendedName>
</protein>
<dbReference type="Proteomes" id="UP000664701">
    <property type="component" value="Chromosome"/>
</dbReference>
<dbReference type="Pfam" id="PF13411">
    <property type="entry name" value="MerR_1"/>
    <property type="match status" value="1"/>
</dbReference>
<dbReference type="Gene3D" id="1.10.1660.10">
    <property type="match status" value="1"/>
</dbReference>
<dbReference type="PANTHER" id="PTHR30204">
    <property type="entry name" value="REDOX-CYCLING DRUG-SENSING TRANSCRIPTIONAL ACTIVATOR SOXR"/>
    <property type="match status" value="1"/>
</dbReference>
<dbReference type="CDD" id="cd01109">
    <property type="entry name" value="HTH_YyaN"/>
    <property type="match status" value="1"/>
</dbReference>
<dbReference type="RefSeq" id="WP_207940989.1">
    <property type="nucleotide sequence ID" value="NZ_CP147251.1"/>
</dbReference>
<dbReference type="SUPFAM" id="SSF46955">
    <property type="entry name" value="Putative DNA-binding domain"/>
    <property type="match status" value="1"/>
</dbReference>
<dbReference type="PRINTS" id="PR00040">
    <property type="entry name" value="HTHMERR"/>
</dbReference>
<evidence type="ECO:0000313" key="4">
    <source>
        <dbReference type="Proteomes" id="UP000664701"/>
    </source>
</evidence>
<dbReference type="InterPro" id="IPR000551">
    <property type="entry name" value="MerR-type_HTH_dom"/>
</dbReference>
<dbReference type="SMART" id="SM00422">
    <property type="entry name" value="HTH_MERR"/>
    <property type="match status" value="1"/>
</dbReference>